<reference evidence="2 3" key="1">
    <citation type="submission" date="2020-08" db="EMBL/GenBank/DDBJ databases">
        <title>Oceanospirillum sp. nov. isolated from marine sediment.</title>
        <authorList>
            <person name="Ji X."/>
        </authorList>
    </citation>
    <scope>NUCLEOTIDE SEQUENCE [LARGE SCALE GENOMIC DNA]</scope>
    <source>
        <strain evidence="2 3">D5</strain>
    </source>
</reference>
<comment type="caution">
    <text evidence="2">The sequence shown here is derived from an EMBL/GenBank/DDBJ whole genome shotgun (WGS) entry which is preliminary data.</text>
</comment>
<dbReference type="RefSeq" id="WP_182811045.1">
    <property type="nucleotide sequence ID" value="NZ_JACJFM010000046.1"/>
</dbReference>
<organism evidence="2 3">
    <name type="scientific">Oceanospirillum sediminis</name>
    <dbReference type="NCBI Taxonomy" id="2760088"/>
    <lineage>
        <taxon>Bacteria</taxon>
        <taxon>Pseudomonadati</taxon>
        <taxon>Pseudomonadota</taxon>
        <taxon>Gammaproteobacteria</taxon>
        <taxon>Oceanospirillales</taxon>
        <taxon>Oceanospirillaceae</taxon>
        <taxon>Oceanospirillum</taxon>
    </lineage>
</organism>
<proteinExistence type="predicted"/>
<protein>
    <submittedName>
        <fullName evidence="2">DUF4351 domain-containing protein</fullName>
    </submittedName>
</protein>
<dbReference type="EMBL" id="JACJFM010000046">
    <property type="protein sequence ID" value="MBB1489195.1"/>
    <property type="molecule type" value="Genomic_DNA"/>
</dbReference>
<name>A0A839IV27_9GAMM</name>
<evidence type="ECO:0000313" key="2">
    <source>
        <dbReference type="EMBL" id="MBB1489195.1"/>
    </source>
</evidence>
<dbReference type="PANTHER" id="PTHR35586:SF1">
    <property type="entry name" value="SLL1691 PROTEIN"/>
    <property type="match status" value="1"/>
</dbReference>
<gene>
    <name evidence="2" type="ORF">H4O21_21525</name>
</gene>
<evidence type="ECO:0000259" key="1">
    <source>
        <dbReference type="Pfam" id="PF14261"/>
    </source>
</evidence>
<feature type="domain" description="DUF4351" evidence="1">
    <location>
        <begin position="79"/>
        <end position="130"/>
    </location>
</feature>
<keyword evidence="3" id="KW-1185">Reference proteome</keyword>
<evidence type="ECO:0000313" key="3">
    <source>
        <dbReference type="Proteomes" id="UP000565262"/>
    </source>
</evidence>
<dbReference type="InterPro" id="IPR025587">
    <property type="entry name" value="DUF4351"/>
</dbReference>
<dbReference type="Pfam" id="PF14261">
    <property type="entry name" value="DUF4351"/>
    <property type="match status" value="1"/>
</dbReference>
<dbReference type="Proteomes" id="UP000565262">
    <property type="component" value="Unassembled WGS sequence"/>
</dbReference>
<dbReference type="PANTHER" id="PTHR35586">
    <property type="entry name" value="SLL1691 PROTEIN"/>
    <property type="match status" value="1"/>
</dbReference>
<accession>A0A839IV27</accession>
<dbReference type="AlphaFoldDB" id="A0A839IV27"/>
<sequence>MSKTDLSNTGPDPVIKPGKRRYVLNPDEESQRLLFRPERALCDESGLLKGAEERGVESGIDVGIQRGISIGEKRGIAVGERQGQVKVLTRQLCRRFRISPTEAVARVHSGSAEQLEQWADNILTAQTLEQVFELKEGEQRLPEYIQMP</sequence>